<dbReference type="STRING" id="571933.SAMN05216362_103133"/>
<feature type="domain" description="Cell envelope-related transcriptional attenuator" evidence="14">
    <location>
        <begin position="92"/>
        <end position="234"/>
    </location>
</feature>
<keyword evidence="7" id="KW-0805">Transcription regulation</keyword>
<dbReference type="Pfam" id="PF03816">
    <property type="entry name" value="LytR_cpsA_psr"/>
    <property type="match status" value="1"/>
</dbReference>
<keyword evidence="3" id="KW-1003">Cell membrane</keyword>
<comment type="subcellular location">
    <subcellularLocation>
        <location evidence="1">Cell membrane</location>
        <topology evidence="1">Single-pass type II membrane protein</topology>
    </subcellularLocation>
</comment>
<keyword evidence="5" id="KW-0735">Signal-anchor</keyword>
<keyword evidence="8 13" id="KW-0472">Membrane</keyword>
<dbReference type="AlphaFoldDB" id="A0A1H9B5S8"/>
<dbReference type="Gene3D" id="3.40.630.190">
    <property type="entry name" value="LCP protein"/>
    <property type="match status" value="1"/>
</dbReference>
<evidence type="ECO:0000256" key="13">
    <source>
        <dbReference type="SAM" id="Phobius"/>
    </source>
</evidence>
<feature type="region of interest" description="Disordered" evidence="12">
    <location>
        <begin position="313"/>
        <end position="341"/>
    </location>
</feature>
<dbReference type="EMBL" id="FOES01000003">
    <property type="protein sequence ID" value="SEP84061.1"/>
    <property type="molecule type" value="Genomic_DNA"/>
</dbReference>
<evidence type="ECO:0000256" key="9">
    <source>
        <dbReference type="ARBA" id="ARBA00023163"/>
    </source>
</evidence>
<keyword evidence="4 13" id="KW-0812">Transmembrane</keyword>
<evidence type="ECO:0000256" key="8">
    <source>
        <dbReference type="ARBA" id="ARBA00023136"/>
    </source>
</evidence>
<reference evidence="15 16" key="1">
    <citation type="submission" date="2016-10" db="EMBL/GenBank/DDBJ databases">
        <authorList>
            <person name="de Groot N.N."/>
        </authorList>
    </citation>
    <scope>NUCLEOTIDE SEQUENCE [LARGE SCALE GENOMIC DNA]</scope>
    <source>
        <strain evidence="15 16">DSM 21633</strain>
    </source>
</reference>
<dbReference type="GO" id="GO:0071555">
    <property type="term" value="P:cell wall organization"/>
    <property type="evidence" value="ECO:0007669"/>
    <property type="project" value="UniProtKB-KW"/>
</dbReference>
<evidence type="ECO:0000256" key="1">
    <source>
        <dbReference type="ARBA" id="ARBA00004401"/>
    </source>
</evidence>
<protein>
    <recommendedName>
        <fullName evidence="11">Regulatory protein MsrR</fullName>
    </recommendedName>
</protein>
<evidence type="ECO:0000256" key="3">
    <source>
        <dbReference type="ARBA" id="ARBA00022475"/>
    </source>
</evidence>
<evidence type="ECO:0000256" key="4">
    <source>
        <dbReference type="ARBA" id="ARBA00022692"/>
    </source>
</evidence>
<dbReference type="PANTHER" id="PTHR33392:SF8">
    <property type="entry name" value="REGULATORY PROTEIN MSRR"/>
    <property type="match status" value="1"/>
</dbReference>
<evidence type="ECO:0000259" key="14">
    <source>
        <dbReference type="Pfam" id="PF03816"/>
    </source>
</evidence>
<proteinExistence type="inferred from homology"/>
<evidence type="ECO:0000313" key="16">
    <source>
        <dbReference type="Proteomes" id="UP000199427"/>
    </source>
</evidence>
<dbReference type="OrthoDB" id="9782542at2"/>
<gene>
    <name evidence="15" type="ORF">SAMN05216362_103133</name>
</gene>
<dbReference type="InterPro" id="IPR050922">
    <property type="entry name" value="LytR/CpsA/Psr_CW_biosynth"/>
</dbReference>
<evidence type="ECO:0000256" key="10">
    <source>
        <dbReference type="ARBA" id="ARBA00037178"/>
    </source>
</evidence>
<dbReference type="Proteomes" id="UP000199427">
    <property type="component" value="Unassembled WGS sequence"/>
</dbReference>
<dbReference type="InterPro" id="IPR004474">
    <property type="entry name" value="LytR_CpsA_psr"/>
</dbReference>
<dbReference type="NCBIfam" id="TIGR00350">
    <property type="entry name" value="lytR_cpsA_psr"/>
    <property type="match status" value="1"/>
</dbReference>
<organism evidence="15 16">
    <name type="scientific">Piscibacillus halophilus</name>
    <dbReference type="NCBI Taxonomy" id="571933"/>
    <lineage>
        <taxon>Bacteria</taxon>
        <taxon>Bacillati</taxon>
        <taxon>Bacillota</taxon>
        <taxon>Bacilli</taxon>
        <taxon>Bacillales</taxon>
        <taxon>Bacillaceae</taxon>
        <taxon>Piscibacillus</taxon>
    </lineage>
</organism>
<dbReference type="RefSeq" id="WP_091772542.1">
    <property type="nucleotide sequence ID" value="NZ_CAESCL010000076.1"/>
</dbReference>
<evidence type="ECO:0000256" key="6">
    <source>
        <dbReference type="ARBA" id="ARBA00022989"/>
    </source>
</evidence>
<feature type="compositionally biased region" description="Acidic residues" evidence="12">
    <location>
        <begin position="331"/>
        <end position="341"/>
    </location>
</feature>
<name>A0A1H9B5S8_9BACI</name>
<dbReference type="PANTHER" id="PTHR33392">
    <property type="entry name" value="POLYISOPRENYL-TEICHOIC ACID--PEPTIDOGLYCAN TEICHOIC ACID TRANSFERASE TAGU"/>
    <property type="match status" value="1"/>
</dbReference>
<comment type="function">
    <text evidence="10">Involved in SarA attenuation. Affects resistance to oxacillin and teicoplanin, as well as the synthesis of virulence factors.</text>
</comment>
<keyword evidence="16" id="KW-1185">Reference proteome</keyword>
<dbReference type="GO" id="GO:0005886">
    <property type="term" value="C:plasma membrane"/>
    <property type="evidence" value="ECO:0007669"/>
    <property type="project" value="UniProtKB-SubCell"/>
</dbReference>
<evidence type="ECO:0000256" key="12">
    <source>
        <dbReference type="SAM" id="MobiDB-lite"/>
    </source>
</evidence>
<evidence type="ECO:0000256" key="11">
    <source>
        <dbReference type="ARBA" id="ARBA00040752"/>
    </source>
</evidence>
<evidence type="ECO:0000256" key="7">
    <source>
        <dbReference type="ARBA" id="ARBA00023015"/>
    </source>
</evidence>
<sequence length="341" mass="39261">MEKRKDRKKVKRKHKRKKILLIVGSLVLIFAAYFTYEFQAGKYAAEKEMEQYKDSDKSDQYEDEFNGIEELNSDVINVLLLGEDLSENGSSRTDTIMIGQYDVKHNRAKLVSLMRDTYVEIPGHGYNKINSAFSMGGPELLRQTIKENFDIDVNYYAIVNFKGFENIVDTVAPEGIEMNVQKRMIHTDIDLHPGIQKLDGEQLLDYARFRSDHENDFGRVRRQQEVMSALKDEVLSFTSIMKLPRTVGTLQPYIDTNMDTGKILSIASEFFLETPDEIETMRIPMDDTFTDETYSHAGAVLELNLEENRSALNEFLTSQPSTEDLTRRDESDEETEPNDES</sequence>
<evidence type="ECO:0000256" key="2">
    <source>
        <dbReference type="ARBA" id="ARBA00006068"/>
    </source>
</evidence>
<evidence type="ECO:0000256" key="5">
    <source>
        <dbReference type="ARBA" id="ARBA00022968"/>
    </source>
</evidence>
<comment type="similarity">
    <text evidence="2">Belongs to the LytR/CpsA/Psr (LCP) family.</text>
</comment>
<evidence type="ECO:0000313" key="15">
    <source>
        <dbReference type="EMBL" id="SEP84061.1"/>
    </source>
</evidence>
<keyword evidence="6 13" id="KW-1133">Transmembrane helix</keyword>
<accession>A0A1H9B5S8</accession>
<feature type="transmembrane region" description="Helical" evidence="13">
    <location>
        <begin position="20"/>
        <end position="36"/>
    </location>
</feature>
<keyword evidence="9" id="KW-0804">Transcription</keyword>